<dbReference type="EMBL" id="KK115301">
    <property type="protein sequence ID" value="KFM64700.1"/>
    <property type="molecule type" value="Genomic_DNA"/>
</dbReference>
<keyword evidence="2" id="KW-1185">Reference proteome</keyword>
<protein>
    <submittedName>
        <fullName evidence="1">Uncharacterized protein</fullName>
    </submittedName>
</protein>
<organism evidence="1 2">
    <name type="scientific">Stegodyphus mimosarum</name>
    <name type="common">African social velvet spider</name>
    <dbReference type="NCBI Taxonomy" id="407821"/>
    <lineage>
        <taxon>Eukaryota</taxon>
        <taxon>Metazoa</taxon>
        <taxon>Ecdysozoa</taxon>
        <taxon>Arthropoda</taxon>
        <taxon>Chelicerata</taxon>
        <taxon>Arachnida</taxon>
        <taxon>Araneae</taxon>
        <taxon>Araneomorphae</taxon>
        <taxon>Entelegynae</taxon>
        <taxon>Eresoidea</taxon>
        <taxon>Eresidae</taxon>
        <taxon>Stegodyphus</taxon>
    </lineage>
</organism>
<dbReference type="AlphaFoldDB" id="A0A087THW1"/>
<sequence length="84" mass="9601">MFVLFCGESFKKFRVFSLLTEISKPEETARCIRSIKTCVASECSILCVLCGTICRSVHFERESFVFNESLLNSVETTFSVCKHF</sequence>
<feature type="non-terminal residue" evidence="1">
    <location>
        <position position="84"/>
    </location>
</feature>
<evidence type="ECO:0000313" key="2">
    <source>
        <dbReference type="Proteomes" id="UP000054359"/>
    </source>
</evidence>
<evidence type="ECO:0000313" key="1">
    <source>
        <dbReference type="EMBL" id="KFM64700.1"/>
    </source>
</evidence>
<name>A0A087THW1_STEMI</name>
<accession>A0A087THW1</accession>
<proteinExistence type="predicted"/>
<dbReference type="Proteomes" id="UP000054359">
    <property type="component" value="Unassembled WGS sequence"/>
</dbReference>
<gene>
    <name evidence="1" type="ORF">X975_11575</name>
</gene>
<reference evidence="1 2" key="1">
    <citation type="submission" date="2013-11" db="EMBL/GenBank/DDBJ databases">
        <title>Genome sequencing of Stegodyphus mimosarum.</title>
        <authorList>
            <person name="Bechsgaard J."/>
        </authorList>
    </citation>
    <scope>NUCLEOTIDE SEQUENCE [LARGE SCALE GENOMIC DNA]</scope>
</reference>